<keyword evidence="7" id="KW-0732">Signal</keyword>
<dbReference type="Gene3D" id="2.40.128.130">
    <property type="entry name" value="Autotransporter beta-domain"/>
    <property type="match status" value="1"/>
</dbReference>
<sequence length="920" mass="96436">MFIPGLRTSPRLLALLMPLLLAACGGGGGGGGGGSAATSPTAGTPETPTPAQPSASGNASKVGIIDSGLSPERSEINYANVQFTSYVGGGSSLNDNQGINGHGTVVALTLLGLSPGSTLYVAQASQNNVFQYNDTARAVSGLLSQGVRVFNMSYASSERLTTAQALTDAQPHYQVLVQSMREIAAANGLAVVITGNGGTATPSPNAQLPLIYQDSALQKNMLAVTGVMDSTSYDTANRAALTGPFDACGNAAAWCLSAPGYSDYRFQNADGTWVNARSYGTSFAAPRAAATASQVLQRFPWMSGYNLQQTLLTTSTYRSDAYAGAADSANGRPYNDTFGWGDLNQAKALNGPAMFWADDFHASLDAGSYVFSNAISGDRGLILDGANNGGVLQLTGNNSYLGQTSVSANTLLIDGAIAGSANVSGSGTLGGSGVIGGSLLNQGSVNGGLQVQGDYQQRSNGVLNIALNSPLRVAGHSTLDGTLNLAPPSSTYVVKQQETLLTSDAGVSGQFSQVNTGVFLDGSVSYNANSVIGQLTRKNTAAAAAALGMNGTSTQQTAANLEQAFSVADSWQQQGSLSSAQQSALGAAGAFQTLADASSAQAAINSLSGQAHASSNAVLFNALDYQSRLLSNRIADASADNRYGFWIESGQLRGSLDQAGYLGTDYRNTLTALGVDSDLGVSGLRVGVAWTQNQIDSTYDQTGGTSRNRLQGAMLYGRYDLTPEWYLQGNLSYQHGRDELKRLVLLDEASPVSSTTSSNSWQAALQSGYRWTIEDNYRLEPYLGWRETGLDTGAFEDKGSAFGLSGDGDSYRRSVGYSGLSISARQDWSAGLWSMLSLYGEYQYAFNNPSMDVSARWGGFGDDQNRFTIPGMQLDRRSQWLGVRLDVAQTSRARLFLRADQHFADRGDEKVLRGGVDVSF</sequence>
<dbReference type="EMBL" id="FOSD01000003">
    <property type="protein sequence ID" value="SFJ95920.1"/>
    <property type="molecule type" value="Genomic_DNA"/>
</dbReference>
<protein>
    <submittedName>
        <fullName evidence="9">Uncharacterized conserved protein, contains a C-terminal beta-barrel porin domain</fullName>
    </submittedName>
</protein>
<dbReference type="PANTHER" id="PTHR43806:SF11">
    <property type="entry name" value="CEREVISIN-RELATED"/>
    <property type="match status" value="1"/>
</dbReference>
<gene>
    <name evidence="9" type="ORF">SAMN05518863_103467</name>
</gene>
<evidence type="ECO:0000256" key="1">
    <source>
        <dbReference type="ARBA" id="ARBA00011073"/>
    </source>
</evidence>
<keyword evidence="4 5" id="KW-0720">Serine protease</keyword>
<feature type="chain" id="PRO_5046489324" evidence="7">
    <location>
        <begin position="23"/>
        <end position="920"/>
    </location>
</feature>
<dbReference type="InterPro" id="IPR015500">
    <property type="entry name" value="Peptidase_S8_subtilisin-rel"/>
</dbReference>
<dbReference type="SUPFAM" id="SSF103515">
    <property type="entry name" value="Autotransporter"/>
    <property type="match status" value="1"/>
</dbReference>
<accession>A0A1I3VL53</accession>
<dbReference type="InterPro" id="IPR050131">
    <property type="entry name" value="Peptidase_S8_subtilisin-like"/>
</dbReference>
<feature type="active site" description="Charge relay system" evidence="5">
    <location>
        <position position="282"/>
    </location>
</feature>
<evidence type="ECO:0000256" key="2">
    <source>
        <dbReference type="ARBA" id="ARBA00022670"/>
    </source>
</evidence>
<feature type="active site" description="Charge relay system" evidence="5">
    <location>
        <position position="66"/>
    </location>
</feature>
<evidence type="ECO:0000256" key="7">
    <source>
        <dbReference type="SAM" id="SignalP"/>
    </source>
</evidence>
<feature type="compositionally biased region" description="Low complexity" evidence="6">
    <location>
        <begin position="36"/>
        <end position="46"/>
    </location>
</feature>
<reference evidence="9 10" key="1">
    <citation type="submission" date="2016-10" db="EMBL/GenBank/DDBJ databases">
        <authorList>
            <person name="Varghese N."/>
            <person name="Submissions S."/>
        </authorList>
    </citation>
    <scope>NUCLEOTIDE SEQUENCE [LARGE SCALE GENOMIC DNA]</scope>
    <source>
        <strain evidence="9 10">YR512</strain>
    </source>
</reference>
<evidence type="ECO:0000256" key="5">
    <source>
        <dbReference type="PROSITE-ProRule" id="PRU01240"/>
    </source>
</evidence>
<evidence type="ECO:0000256" key="6">
    <source>
        <dbReference type="SAM" id="MobiDB-lite"/>
    </source>
</evidence>
<dbReference type="RefSeq" id="WP_008108227.1">
    <property type="nucleotide sequence ID" value="NZ_FOSD01000003.1"/>
</dbReference>
<feature type="signal peptide" evidence="7">
    <location>
        <begin position="1"/>
        <end position="22"/>
    </location>
</feature>
<dbReference type="InterPro" id="IPR005546">
    <property type="entry name" value="Autotransporte_beta"/>
</dbReference>
<feature type="domain" description="Autotransporter" evidence="8">
    <location>
        <begin position="638"/>
        <end position="920"/>
    </location>
</feature>
<evidence type="ECO:0000259" key="8">
    <source>
        <dbReference type="PROSITE" id="PS51208"/>
    </source>
</evidence>
<keyword evidence="3 5" id="KW-0378">Hydrolase</keyword>
<comment type="caution">
    <text evidence="9">The sequence shown here is derived from an EMBL/GenBank/DDBJ whole genome shotgun (WGS) entry which is preliminary data.</text>
</comment>
<dbReference type="PROSITE" id="PS00138">
    <property type="entry name" value="SUBTILASE_SER"/>
    <property type="match status" value="1"/>
</dbReference>
<dbReference type="InterPro" id="IPR036852">
    <property type="entry name" value="Peptidase_S8/S53_dom_sf"/>
</dbReference>
<dbReference type="Proteomes" id="UP000198841">
    <property type="component" value="Unassembled WGS sequence"/>
</dbReference>
<dbReference type="InterPro" id="IPR036709">
    <property type="entry name" value="Autotransporte_beta_dom_sf"/>
</dbReference>
<dbReference type="InterPro" id="IPR023828">
    <property type="entry name" value="Peptidase_S8_Ser-AS"/>
</dbReference>
<dbReference type="Pfam" id="PF03797">
    <property type="entry name" value="Autotransporter"/>
    <property type="match status" value="1"/>
</dbReference>
<comment type="similarity">
    <text evidence="1 5">Belongs to the peptidase S8 family.</text>
</comment>
<dbReference type="Pfam" id="PF00082">
    <property type="entry name" value="Peptidase_S8"/>
    <property type="match status" value="1"/>
</dbReference>
<dbReference type="PROSITE" id="PS51208">
    <property type="entry name" value="AUTOTRANSPORTER"/>
    <property type="match status" value="1"/>
</dbReference>
<dbReference type="InterPro" id="IPR000209">
    <property type="entry name" value="Peptidase_S8/S53_dom"/>
</dbReference>
<keyword evidence="2 5" id="KW-0645">Protease</keyword>
<dbReference type="Gene3D" id="3.40.50.200">
    <property type="entry name" value="Peptidase S8/S53 domain"/>
    <property type="match status" value="1"/>
</dbReference>
<dbReference type="PANTHER" id="PTHR43806">
    <property type="entry name" value="PEPTIDASE S8"/>
    <property type="match status" value="1"/>
</dbReference>
<evidence type="ECO:0000313" key="10">
    <source>
        <dbReference type="Proteomes" id="UP000198841"/>
    </source>
</evidence>
<dbReference type="SUPFAM" id="SSF52743">
    <property type="entry name" value="Subtilisin-like"/>
    <property type="match status" value="1"/>
</dbReference>
<evidence type="ECO:0000256" key="4">
    <source>
        <dbReference type="ARBA" id="ARBA00022825"/>
    </source>
</evidence>
<evidence type="ECO:0000256" key="3">
    <source>
        <dbReference type="ARBA" id="ARBA00022801"/>
    </source>
</evidence>
<dbReference type="PROSITE" id="PS51892">
    <property type="entry name" value="SUBTILASE"/>
    <property type="match status" value="1"/>
</dbReference>
<name>A0A1I3VL53_9GAMM</name>
<organism evidence="9 10">
    <name type="scientific">Candidatus Pantoea symbiotica</name>
    <dbReference type="NCBI Taxonomy" id="1884370"/>
    <lineage>
        <taxon>Bacteria</taxon>
        <taxon>Pseudomonadati</taxon>
        <taxon>Pseudomonadota</taxon>
        <taxon>Gammaproteobacteria</taxon>
        <taxon>Enterobacterales</taxon>
        <taxon>Erwiniaceae</taxon>
        <taxon>Pantoea</taxon>
    </lineage>
</organism>
<dbReference type="PRINTS" id="PR00723">
    <property type="entry name" value="SUBTILISIN"/>
</dbReference>
<dbReference type="SMART" id="SM00869">
    <property type="entry name" value="Autotransporter"/>
    <property type="match status" value="1"/>
</dbReference>
<feature type="region of interest" description="Disordered" evidence="6">
    <location>
        <begin position="31"/>
        <end position="64"/>
    </location>
</feature>
<dbReference type="PROSITE" id="PS51257">
    <property type="entry name" value="PROKAR_LIPOPROTEIN"/>
    <property type="match status" value="1"/>
</dbReference>
<keyword evidence="10" id="KW-1185">Reference proteome</keyword>
<proteinExistence type="inferred from homology"/>
<feature type="active site" description="Charge relay system" evidence="5">
    <location>
        <position position="102"/>
    </location>
</feature>
<evidence type="ECO:0000313" key="9">
    <source>
        <dbReference type="EMBL" id="SFJ95920.1"/>
    </source>
</evidence>